<dbReference type="RefSeq" id="WP_206716301.1">
    <property type="nucleotide sequence ID" value="NZ_CP071091.1"/>
</dbReference>
<keyword evidence="1" id="KW-0596">Phosphopantetheine</keyword>
<dbReference type="SMART" id="SM00827">
    <property type="entry name" value="PKS_AT"/>
    <property type="match status" value="1"/>
</dbReference>
<protein>
    <submittedName>
        <fullName evidence="4">Acyltransferase domain-containing protein</fullName>
    </submittedName>
</protein>
<dbReference type="PANTHER" id="PTHR43775">
    <property type="entry name" value="FATTY ACID SYNTHASE"/>
    <property type="match status" value="1"/>
</dbReference>
<dbReference type="GO" id="GO:0016746">
    <property type="term" value="F:acyltransferase activity"/>
    <property type="evidence" value="ECO:0007669"/>
    <property type="project" value="UniProtKB-KW"/>
</dbReference>
<dbReference type="InterPro" id="IPR016035">
    <property type="entry name" value="Acyl_Trfase/lysoPLipase"/>
</dbReference>
<dbReference type="Gene3D" id="3.40.366.10">
    <property type="entry name" value="Malonyl-Coenzyme A Acyl Carrier Protein, domain 2"/>
    <property type="match status" value="1"/>
</dbReference>
<dbReference type="InterPro" id="IPR050091">
    <property type="entry name" value="PKS_NRPS_Biosynth_Enz"/>
</dbReference>
<gene>
    <name evidence="4" type="ORF">JY572_00025</name>
</gene>
<dbReference type="Proteomes" id="UP000663090">
    <property type="component" value="Chromosome"/>
</dbReference>
<dbReference type="PANTHER" id="PTHR43775:SF37">
    <property type="entry name" value="SI:DKEY-61P9.11"/>
    <property type="match status" value="1"/>
</dbReference>
<evidence type="ECO:0000313" key="4">
    <source>
        <dbReference type="EMBL" id="QSQ14526.1"/>
    </source>
</evidence>
<evidence type="ECO:0000259" key="3">
    <source>
        <dbReference type="SMART" id="SM00827"/>
    </source>
</evidence>
<keyword evidence="2" id="KW-0597">Phosphoprotein</keyword>
<sequence>MRIDSGEIVFLFGGQGSQLYRMGEELYRQNPVFRHWMERGDAVIRRITGRSFLHELYEAPHRISDDFDDLELTHPAIFVYEYALAASLIDAGIRPSAVLGASLGEVAACAIAGACTFDDVLPALGQQALALQRGCRAGGMIALMADPATFSDSPVLPRRAALAGILGPTHYVIAVPDMWMEDVEAHLRARNLLYSLLPVRQPFHSPWVEPLPTGASAALLQVPFSPPRIKVFSSRTAGQVLHPDASHLLRAALDPMRFRDAILEVETLGPSRYVDMTPSGTLANLVTANLAGSASTVLAVGSPFGREATGLARVLSKLRAA</sequence>
<dbReference type="EMBL" id="CP071091">
    <property type="protein sequence ID" value="QSQ14526.1"/>
    <property type="molecule type" value="Genomic_DNA"/>
</dbReference>
<organism evidence="4 5">
    <name type="scientific">Myxococcus landrumensis</name>
    <dbReference type="NCBI Taxonomy" id="2813577"/>
    <lineage>
        <taxon>Bacteria</taxon>
        <taxon>Pseudomonadati</taxon>
        <taxon>Myxococcota</taxon>
        <taxon>Myxococcia</taxon>
        <taxon>Myxococcales</taxon>
        <taxon>Cystobacterineae</taxon>
        <taxon>Myxococcaceae</taxon>
        <taxon>Myxococcus</taxon>
    </lineage>
</organism>
<evidence type="ECO:0000256" key="1">
    <source>
        <dbReference type="ARBA" id="ARBA00022450"/>
    </source>
</evidence>
<feature type="domain" description="Malonyl-CoA:ACP transacylase (MAT)" evidence="3">
    <location>
        <begin position="11"/>
        <end position="321"/>
    </location>
</feature>
<dbReference type="Gene3D" id="3.30.70.3290">
    <property type="match status" value="1"/>
</dbReference>
<evidence type="ECO:0000256" key="2">
    <source>
        <dbReference type="ARBA" id="ARBA00022553"/>
    </source>
</evidence>
<reference evidence="4 5" key="1">
    <citation type="submission" date="2021-02" db="EMBL/GenBank/DDBJ databases">
        <title>De Novo genome assembly of isolated myxobacteria.</title>
        <authorList>
            <person name="Stevens D.C."/>
        </authorList>
    </citation>
    <scope>NUCLEOTIDE SEQUENCE [LARGE SCALE GENOMIC DNA]</scope>
    <source>
        <strain evidence="4 5">SCHIC003</strain>
    </source>
</reference>
<dbReference type="InterPro" id="IPR001227">
    <property type="entry name" value="Ac_transferase_dom_sf"/>
</dbReference>
<evidence type="ECO:0000313" key="5">
    <source>
        <dbReference type="Proteomes" id="UP000663090"/>
    </source>
</evidence>
<dbReference type="InterPro" id="IPR014043">
    <property type="entry name" value="Acyl_transferase_dom"/>
</dbReference>
<dbReference type="SUPFAM" id="SSF52151">
    <property type="entry name" value="FabD/lysophospholipase-like"/>
    <property type="match status" value="1"/>
</dbReference>
<name>A0ABX7N7R6_9BACT</name>
<keyword evidence="4" id="KW-0012">Acyltransferase</keyword>
<keyword evidence="5" id="KW-1185">Reference proteome</keyword>
<proteinExistence type="predicted"/>
<dbReference type="Pfam" id="PF00698">
    <property type="entry name" value="Acyl_transf_1"/>
    <property type="match status" value="1"/>
</dbReference>
<accession>A0ABX7N7R6</accession>
<keyword evidence="4" id="KW-0808">Transferase</keyword>